<sequence length="331" mass="37211">MSISIMVRVGWSKGCVVEGSSFKDTVIGLSADVLNNPLIAFKTSRTSEPALVPGYLSTDDVDGDSGRPAPEVVKLIGKLMRTSKSLQRFRPLLFPMHGKPHDVAAIEAIEATEEQQYPRAMIAVRADAGGPFDSSGVENIMNRFSHFSESDGIPRYASLNAPTRIDTFYILMFAQRYGTEPFQTSGSHTTLYGTTAEIKARLLSIALPTSIWNDKQRIPTALLRSQLHCELFRHPDSKEPGLECYWEESLTEQEVFWVHYEWWEVEEVNTAAANSDDGITAEKSVSHERGLTQLRHFINKSIARAAAFGYIYLNRFFTKQFHGFYQIDTED</sequence>
<accession>K1WYQ0</accession>
<dbReference type="HOGENOM" id="CLU_839582_0_0_1"/>
<dbReference type="Proteomes" id="UP000006753">
    <property type="component" value="Unassembled WGS sequence"/>
</dbReference>
<dbReference type="OrthoDB" id="3555185at2759"/>
<gene>
    <name evidence="1" type="ORF">MBM_04081</name>
</gene>
<protein>
    <submittedName>
        <fullName evidence="1">Uncharacterized protein</fullName>
    </submittedName>
</protein>
<reference evidence="1 2" key="1">
    <citation type="journal article" date="2012" name="BMC Genomics">
        <title>Sequencing the genome of Marssonina brunnea reveals fungus-poplar co-evolution.</title>
        <authorList>
            <person name="Zhu S."/>
            <person name="Cao Y.-Z."/>
            <person name="Jiang C."/>
            <person name="Tan B.-Y."/>
            <person name="Wang Z."/>
            <person name="Feng S."/>
            <person name="Zhang L."/>
            <person name="Su X.-H."/>
            <person name="Brejova B."/>
            <person name="Vinar T."/>
            <person name="Xu M."/>
            <person name="Wang M.-X."/>
            <person name="Zhang S.-G."/>
            <person name="Huang M.-R."/>
            <person name="Wu R."/>
            <person name="Zhou Y."/>
        </authorList>
    </citation>
    <scope>NUCLEOTIDE SEQUENCE [LARGE SCALE GENOMIC DNA]</scope>
    <source>
        <strain evidence="1 2">MB_m1</strain>
    </source>
</reference>
<evidence type="ECO:0000313" key="2">
    <source>
        <dbReference type="Proteomes" id="UP000006753"/>
    </source>
</evidence>
<organism evidence="1 2">
    <name type="scientific">Marssonina brunnea f. sp. multigermtubi (strain MB_m1)</name>
    <name type="common">Marssonina leaf spot fungus</name>
    <dbReference type="NCBI Taxonomy" id="1072389"/>
    <lineage>
        <taxon>Eukaryota</taxon>
        <taxon>Fungi</taxon>
        <taxon>Dikarya</taxon>
        <taxon>Ascomycota</taxon>
        <taxon>Pezizomycotina</taxon>
        <taxon>Leotiomycetes</taxon>
        <taxon>Helotiales</taxon>
        <taxon>Drepanopezizaceae</taxon>
        <taxon>Drepanopeziza</taxon>
    </lineage>
</organism>
<name>K1WYQ0_MARBU</name>
<proteinExistence type="predicted"/>
<dbReference type="AlphaFoldDB" id="K1WYQ0"/>
<dbReference type="EMBL" id="JH921435">
    <property type="protein sequence ID" value="EKD17712.1"/>
    <property type="molecule type" value="Genomic_DNA"/>
</dbReference>
<keyword evidence="2" id="KW-1185">Reference proteome</keyword>
<dbReference type="KEGG" id="mbe:MBM_04081"/>
<evidence type="ECO:0000313" key="1">
    <source>
        <dbReference type="EMBL" id="EKD17712.1"/>
    </source>
</evidence>
<dbReference type="InParanoid" id="K1WYQ0"/>